<comment type="caution">
    <text evidence="1">The sequence shown here is derived from an EMBL/GenBank/DDBJ whole genome shotgun (WGS) entry which is preliminary data.</text>
</comment>
<accession>A0ACC2H830</accession>
<organism evidence="1 2">
    <name type="scientific">Dallia pectoralis</name>
    <name type="common">Alaska blackfish</name>
    <dbReference type="NCBI Taxonomy" id="75939"/>
    <lineage>
        <taxon>Eukaryota</taxon>
        <taxon>Metazoa</taxon>
        <taxon>Chordata</taxon>
        <taxon>Craniata</taxon>
        <taxon>Vertebrata</taxon>
        <taxon>Euteleostomi</taxon>
        <taxon>Actinopterygii</taxon>
        <taxon>Neopterygii</taxon>
        <taxon>Teleostei</taxon>
        <taxon>Protacanthopterygii</taxon>
        <taxon>Esociformes</taxon>
        <taxon>Umbridae</taxon>
        <taxon>Dallia</taxon>
    </lineage>
</organism>
<sequence>MPSCPRYSPRREQLNSHRIVPGIVPSICCPGERLPGDVSTRCRNPNVRLSLYWNKERFVRPRHQKREEGLRPCIDYRRLNGITRRGDPFRPPPPVPEEH</sequence>
<protein>
    <submittedName>
        <fullName evidence="1">Uncharacterized protein</fullName>
    </submittedName>
</protein>
<evidence type="ECO:0000313" key="2">
    <source>
        <dbReference type="Proteomes" id="UP001157502"/>
    </source>
</evidence>
<reference evidence="1" key="1">
    <citation type="submission" date="2021-05" db="EMBL/GenBank/DDBJ databases">
        <authorList>
            <person name="Pan Q."/>
            <person name="Jouanno E."/>
            <person name="Zahm M."/>
            <person name="Klopp C."/>
            <person name="Cabau C."/>
            <person name="Louis A."/>
            <person name="Berthelot C."/>
            <person name="Parey E."/>
            <person name="Roest Crollius H."/>
            <person name="Montfort J."/>
            <person name="Robinson-Rechavi M."/>
            <person name="Bouchez O."/>
            <person name="Lampietro C."/>
            <person name="Lopez Roques C."/>
            <person name="Donnadieu C."/>
            <person name="Postlethwait J."/>
            <person name="Bobe J."/>
            <person name="Dillon D."/>
            <person name="Chandos A."/>
            <person name="von Hippel F."/>
            <person name="Guiguen Y."/>
        </authorList>
    </citation>
    <scope>NUCLEOTIDE SEQUENCE</scope>
    <source>
        <strain evidence="1">YG-Jan2019</strain>
    </source>
</reference>
<dbReference type="Proteomes" id="UP001157502">
    <property type="component" value="Chromosome 5"/>
</dbReference>
<dbReference type="EMBL" id="CM055732">
    <property type="protein sequence ID" value="KAJ8011830.1"/>
    <property type="molecule type" value="Genomic_DNA"/>
</dbReference>
<keyword evidence="2" id="KW-1185">Reference proteome</keyword>
<name>A0ACC2H830_DALPE</name>
<evidence type="ECO:0000313" key="1">
    <source>
        <dbReference type="EMBL" id="KAJ8011830.1"/>
    </source>
</evidence>
<proteinExistence type="predicted"/>
<gene>
    <name evidence="1" type="ORF">DPEC_G00062360</name>
</gene>